<dbReference type="RefSeq" id="WP_201739361.1">
    <property type="nucleotide sequence ID" value="NZ_VJON01000044.1"/>
</dbReference>
<keyword evidence="3" id="KW-0378">Hydrolase</keyword>
<dbReference type="CDD" id="cd06558">
    <property type="entry name" value="crotonase-like"/>
    <property type="match status" value="1"/>
</dbReference>
<dbReference type="AlphaFoldDB" id="A0A554X757"/>
<dbReference type="PANTHER" id="PTHR43176:SF3">
    <property type="entry name" value="3-HYDROXYISOBUTYRYL-COA HYDROLASE, MITOCHONDRIAL"/>
    <property type="match status" value="1"/>
</dbReference>
<dbReference type="GO" id="GO:0016829">
    <property type="term" value="F:lyase activity"/>
    <property type="evidence" value="ECO:0007669"/>
    <property type="project" value="UniProtKB-KW"/>
</dbReference>
<evidence type="ECO:0000256" key="2">
    <source>
        <dbReference type="ARBA" id="ARBA00011915"/>
    </source>
</evidence>
<gene>
    <name evidence="5" type="primary">crt</name>
    <name evidence="5" type="ORF">Tchar_02268</name>
</gene>
<comment type="caution">
    <text evidence="5">The sequence shown here is derived from an EMBL/GenBank/DDBJ whole genome shotgun (WGS) entry which is preliminary data.</text>
</comment>
<dbReference type="InterPro" id="IPR029045">
    <property type="entry name" value="ClpP/crotonase-like_dom_sf"/>
</dbReference>
<dbReference type="PANTHER" id="PTHR43176">
    <property type="entry name" value="3-HYDROXYISOBUTYRYL-COA HYDROLASE-RELATED"/>
    <property type="match status" value="1"/>
</dbReference>
<organism evidence="5 6">
    <name type="scientific">Tepidimonas charontis</name>
    <dbReference type="NCBI Taxonomy" id="2267262"/>
    <lineage>
        <taxon>Bacteria</taxon>
        <taxon>Pseudomonadati</taxon>
        <taxon>Pseudomonadota</taxon>
        <taxon>Betaproteobacteria</taxon>
        <taxon>Burkholderiales</taxon>
        <taxon>Tepidimonas</taxon>
    </lineage>
</organism>
<evidence type="ECO:0000256" key="1">
    <source>
        <dbReference type="ARBA" id="ARBA00001709"/>
    </source>
</evidence>
<dbReference type="EC" id="3.1.2.4" evidence="2"/>
<evidence type="ECO:0000313" key="6">
    <source>
        <dbReference type="Proteomes" id="UP000318294"/>
    </source>
</evidence>
<dbReference type="Gene3D" id="3.90.226.10">
    <property type="entry name" value="2-enoyl-CoA Hydratase, Chain A, domain 1"/>
    <property type="match status" value="1"/>
</dbReference>
<dbReference type="EMBL" id="VJON01000044">
    <property type="protein sequence ID" value="TSE31665.1"/>
    <property type="molecule type" value="Genomic_DNA"/>
</dbReference>
<keyword evidence="6" id="KW-1185">Reference proteome</keyword>
<dbReference type="GO" id="GO:0006574">
    <property type="term" value="P:L-valine catabolic process"/>
    <property type="evidence" value="ECO:0007669"/>
    <property type="project" value="TreeGrafter"/>
</dbReference>
<proteinExistence type="predicted"/>
<reference evidence="5 6" key="1">
    <citation type="submission" date="2019-07" db="EMBL/GenBank/DDBJ databases">
        <title>Tepidimonas charontis SPSP-6 draft genome.</title>
        <authorList>
            <person name="Da Costa M.S."/>
            <person name="Froufe H.J.C."/>
            <person name="Egas C."/>
            <person name="Albuquerque L."/>
        </authorList>
    </citation>
    <scope>NUCLEOTIDE SEQUENCE [LARGE SCALE GENOMIC DNA]</scope>
    <source>
        <strain evidence="5 6">SPSP-6</strain>
    </source>
</reference>
<sequence>MSAPLCTADVVFTTLHTASGRRFERITLNAPKSLNALALSMVDAIAERLRAWAADPDVAGIWLDGAGPKAFCAGGDVVALYHDIRATLAGQVPALAAAFFEREYRLDYLIHTYPKPVLCWAHGHVMGGGIGLMAGASHRVVTTDARLAMPEVSIGLYPDVGGSWLLGRLPAGLGAFLSATGAPLNATDARLAGLADWILPPDSRDGVLEAVIRAHWSGDAATDRRRLSALLHGFDHKAEHRNQWPPSRLLAHAQRLADVMAQDDWLVRARHLLALTNDPDPWLAQAARTFAAGSPTSAALGWEMQRRAKHLSLADVFRLEWQASVGCCMYPDFAEGVRALLVDKDRCPRWQPQTIDAVTPEWIDAHLRPWHTGPHPLADLT</sequence>
<evidence type="ECO:0000256" key="3">
    <source>
        <dbReference type="ARBA" id="ARBA00022801"/>
    </source>
</evidence>
<dbReference type="NCBIfam" id="NF004127">
    <property type="entry name" value="PRK05617.1"/>
    <property type="match status" value="1"/>
</dbReference>
<protein>
    <recommendedName>
        <fullName evidence="2">3-hydroxyisobutyryl-CoA hydrolase</fullName>
        <ecNumber evidence="2">3.1.2.4</ecNumber>
    </recommendedName>
</protein>
<accession>A0A554X757</accession>
<feature type="domain" description="Enoyl-CoA hydratase/isomerase" evidence="4">
    <location>
        <begin position="24"/>
        <end position="367"/>
    </location>
</feature>
<dbReference type="GO" id="GO:0005829">
    <property type="term" value="C:cytosol"/>
    <property type="evidence" value="ECO:0007669"/>
    <property type="project" value="TreeGrafter"/>
</dbReference>
<comment type="catalytic activity">
    <reaction evidence="1">
        <text>3-hydroxy-2-methylpropanoyl-CoA + H2O = 3-hydroxy-2-methylpropanoate + CoA + H(+)</text>
        <dbReference type="Rhea" id="RHEA:20888"/>
        <dbReference type="ChEBI" id="CHEBI:11805"/>
        <dbReference type="ChEBI" id="CHEBI:15377"/>
        <dbReference type="ChEBI" id="CHEBI:15378"/>
        <dbReference type="ChEBI" id="CHEBI:57287"/>
        <dbReference type="ChEBI" id="CHEBI:57340"/>
        <dbReference type="EC" id="3.1.2.4"/>
    </reaction>
</comment>
<dbReference type="Proteomes" id="UP000318294">
    <property type="component" value="Unassembled WGS sequence"/>
</dbReference>
<name>A0A554X757_9BURK</name>
<dbReference type="SUPFAM" id="SSF52096">
    <property type="entry name" value="ClpP/crotonase"/>
    <property type="match status" value="1"/>
</dbReference>
<dbReference type="InterPro" id="IPR032259">
    <property type="entry name" value="HIBYL-CoA-H"/>
</dbReference>
<dbReference type="Pfam" id="PF16113">
    <property type="entry name" value="ECH_2"/>
    <property type="match status" value="1"/>
</dbReference>
<evidence type="ECO:0000259" key="4">
    <source>
        <dbReference type="Pfam" id="PF16113"/>
    </source>
</evidence>
<dbReference type="GO" id="GO:0003860">
    <property type="term" value="F:3-hydroxyisobutyryl-CoA hydrolase activity"/>
    <property type="evidence" value="ECO:0007669"/>
    <property type="project" value="UniProtKB-EC"/>
</dbReference>
<dbReference type="InterPro" id="IPR045004">
    <property type="entry name" value="ECH_dom"/>
</dbReference>
<keyword evidence="5" id="KW-0456">Lyase</keyword>
<evidence type="ECO:0000313" key="5">
    <source>
        <dbReference type="EMBL" id="TSE31665.1"/>
    </source>
</evidence>